<dbReference type="GO" id="GO:0004747">
    <property type="term" value="F:ribokinase activity"/>
    <property type="evidence" value="ECO:0007669"/>
    <property type="project" value="InterPro"/>
</dbReference>
<keyword evidence="6" id="KW-0460">Magnesium</keyword>
<dbReference type="InterPro" id="IPR029056">
    <property type="entry name" value="Ribokinase-like"/>
</dbReference>
<keyword evidence="5" id="KW-0067">ATP-binding</keyword>
<reference evidence="10 11" key="1">
    <citation type="submission" date="2016-07" db="EMBL/GenBank/DDBJ databases">
        <title>Pervasive Adenine N6-methylation of Active Genes in Fungi.</title>
        <authorList>
            <consortium name="DOE Joint Genome Institute"/>
            <person name="Mondo S.J."/>
            <person name="Dannebaum R.O."/>
            <person name="Kuo R.C."/>
            <person name="Labutti K."/>
            <person name="Haridas S."/>
            <person name="Kuo A."/>
            <person name="Salamov A."/>
            <person name="Ahrendt S.R."/>
            <person name="Lipzen A."/>
            <person name="Sullivan W."/>
            <person name="Andreopoulos W.B."/>
            <person name="Clum A."/>
            <person name="Lindquist E."/>
            <person name="Daum C."/>
            <person name="Ramamoorthy G.K."/>
            <person name="Gryganskyi A."/>
            <person name="Culley D."/>
            <person name="Magnuson J.K."/>
            <person name="James T.Y."/>
            <person name="O'Malley M.A."/>
            <person name="Stajich J.E."/>
            <person name="Spatafora J.W."/>
            <person name="Visel A."/>
            <person name="Grigoriev I.V."/>
        </authorList>
    </citation>
    <scope>NUCLEOTIDE SEQUENCE [LARGE SCALE GENOMIC DNA]</scope>
    <source>
        <strain evidence="10 11">PL171</strain>
    </source>
</reference>
<keyword evidence="8" id="KW-0119">Carbohydrate metabolism</keyword>
<evidence type="ECO:0000259" key="9">
    <source>
        <dbReference type="Pfam" id="PF00294"/>
    </source>
</evidence>
<dbReference type="Pfam" id="PF00294">
    <property type="entry name" value="PfkB"/>
    <property type="match status" value="1"/>
</dbReference>
<dbReference type="PANTHER" id="PTHR10584:SF166">
    <property type="entry name" value="RIBOKINASE"/>
    <property type="match status" value="1"/>
</dbReference>
<dbReference type="InterPro" id="IPR011877">
    <property type="entry name" value="Ribokinase"/>
</dbReference>
<feature type="domain" description="Carbohydrate kinase PfkB" evidence="9">
    <location>
        <begin position="1"/>
        <end position="344"/>
    </location>
</feature>
<keyword evidence="11" id="KW-1185">Reference proteome</keyword>
<keyword evidence="4 10" id="KW-0418">Kinase</keyword>
<feature type="non-terminal residue" evidence="10">
    <location>
        <position position="361"/>
    </location>
</feature>
<name>A0A1Y2HVP2_9FUNG</name>
<evidence type="ECO:0000256" key="4">
    <source>
        <dbReference type="ARBA" id="ARBA00022777"/>
    </source>
</evidence>
<dbReference type="EMBL" id="MCFL01000010">
    <property type="protein sequence ID" value="ORZ38004.1"/>
    <property type="molecule type" value="Genomic_DNA"/>
</dbReference>
<evidence type="ECO:0000313" key="11">
    <source>
        <dbReference type="Proteomes" id="UP000193411"/>
    </source>
</evidence>
<protein>
    <submittedName>
        <fullName evidence="10">Ribokinase-like protein</fullName>
    </submittedName>
</protein>
<keyword evidence="1" id="KW-0808">Transferase</keyword>
<accession>A0A1Y2HVP2</accession>
<organism evidence="10 11">
    <name type="scientific">Catenaria anguillulae PL171</name>
    <dbReference type="NCBI Taxonomy" id="765915"/>
    <lineage>
        <taxon>Eukaryota</taxon>
        <taxon>Fungi</taxon>
        <taxon>Fungi incertae sedis</taxon>
        <taxon>Blastocladiomycota</taxon>
        <taxon>Blastocladiomycetes</taxon>
        <taxon>Blastocladiales</taxon>
        <taxon>Catenariaceae</taxon>
        <taxon>Catenaria</taxon>
    </lineage>
</organism>
<evidence type="ECO:0000256" key="5">
    <source>
        <dbReference type="ARBA" id="ARBA00022840"/>
    </source>
</evidence>
<evidence type="ECO:0000256" key="3">
    <source>
        <dbReference type="ARBA" id="ARBA00022741"/>
    </source>
</evidence>
<dbReference type="Gene3D" id="3.40.1190.20">
    <property type="match status" value="1"/>
</dbReference>
<dbReference type="GO" id="GO:0005524">
    <property type="term" value="F:ATP binding"/>
    <property type="evidence" value="ECO:0007669"/>
    <property type="project" value="UniProtKB-KW"/>
</dbReference>
<dbReference type="HAMAP" id="MF_01987">
    <property type="entry name" value="Ribokinase"/>
    <property type="match status" value="1"/>
</dbReference>
<dbReference type="OrthoDB" id="415590at2759"/>
<comment type="caution">
    <text evidence="10">The sequence shown here is derived from an EMBL/GenBank/DDBJ whole genome shotgun (WGS) entry which is preliminary data.</text>
</comment>
<evidence type="ECO:0000256" key="6">
    <source>
        <dbReference type="ARBA" id="ARBA00022842"/>
    </source>
</evidence>
<keyword evidence="2" id="KW-0479">Metal-binding</keyword>
<dbReference type="InterPro" id="IPR011611">
    <property type="entry name" value="PfkB_dom"/>
</dbReference>
<evidence type="ECO:0000256" key="2">
    <source>
        <dbReference type="ARBA" id="ARBA00022723"/>
    </source>
</evidence>
<keyword evidence="3" id="KW-0547">Nucleotide-binding</keyword>
<dbReference type="STRING" id="765915.A0A1Y2HVP2"/>
<dbReference type="PRINTS" id="PR00990">
    <property type="entry name" value="RIBOKINASE"/>
</dbReference>
<evidence type="ECO:0000313" key="10">
    <source>
        <dbReference type="EMBL" id="ORZ38004.1"/>
    </source>
</evidence>
<dbReference type="Proteomes" id="UP000193411">
    <property type="component" value="Unassembled WGS sequence"/>
</dbReference>
<proteinExistence type="inferred from homology"/>
<dbReference type="GO" id="GO:0046872">
    <property type="term" value="F:metal ion binding"/>
    <property type="evidence" value="ECO:0007669"/>
    <property type="project" value="UniProtKB-KW"/>
</dbReference>
<evidence type="ECO:0000256" key="8">
    <source>
        <dbReference type="ARBA" id="ARBA00023277"/>
    </source>
</evidence>
<dbReference type="PANTHER" id="PTHR10584">
    <property type="entry name" value="SUGAR KINASE"/>
    <property type="match status" value="1"/>
</dbReference>
<evidence type="ECO:0000256" key="7">
    <source>
        <dbReference type="ARBA" id="ARBA00022958"/>
    </source>
</evidence>
<keyword evidence="7" id="KW-0630">Potassium</keyword>
<dbReference type="SUPFAM" id="SSF53613">
    <property type="entry name" value="Ribokinase-like"/>
    <property type="match status" value="1"/>
</dbReference>
<dbReference type="InterPro" id="IPR002139">
    <property type="entry name" value="Ribo/fructo_kinase"/>
</dbReference>
<evidence type="ECO:0000256" key="1">
    <source>
        <dbReference type="ARBA" id="ARBA00022679"/>
    </source>
</evidence>
<dbReference type="GO" id="GO:0006014">
    <property type="term" value="P:D-ribose metabolic process"/>
    <property type="evidence" value="ECO:0007669"/>
    <property type="project" value="InterPro"/>
</dbReference>
<gene>
    <name evidence="10" type="ORF">BCR44DRAFT_120466</name>
</gene>
<sequence length="361" mass="37504">MAQVFTIGSINVDDVYRLRQIVSPGETAAAYAKSTFPGGKGANQSVAVARGLGLGGSSPATTAAVYHVGMINKADGQWIADLMHASGVKTDLLAHTPVEGDAAATGTGRAIIQVAASGENAIILYPGANHLLDPDVHFPSQELLDRQAGHAFFLFQNEISNGPAFLRKAKSAATRTNARGRRRGTVVFNPAPCTPSLASEFDLALVDILIVNEGELDTLTVSLGITAASGWQAKLLSILARFPSIAIAIVTLGSKGAGILAQGRSAPTLVPSLNIYPVDTTGAGDTFVGFFVAGLVRRAVEVGDLMANTQEAESVWDAVVGAVKVAAAAAAVACEREGAMSGIPMLEEVEERIRFSDEHSR</sequence>
<dbReference type="AlphaFoldDB" id="A0A1Y2HVP2"/>